<reference evidence="1 2" key="1">
    <citation type="submission" date="2014-03" db="EMBL/GenBank/DDBJ databases">
        <title>The draft genome sequence of Marivita geojedonensis KCTC 23882.</title>
        <authorList>
            <person name="Lai Q."/>
            <person name="Shao Z."/>
        </authorList>
    </citation>
    <scope>NUCLEOTIDE SEQUENCE [LARGE SCALE GENOMIC DNA]</scope>
    <source>
        <strain evidence="1 2">DPG-138</strain>
    </source>
</reference>
<dbReference type="EMBL" id="JFKC01000041">
    <property type="protein sequence ID" value="OSQ42892.1"/>
    <property type="molecule type" value="Genomic_DNA"/>
</dbReference>
<evidence type="ECO:0000313" key="1">
    <source>
        <dbReference type="EMBL" id="OSQ42892.1"/>
    </source>
</evidence>
<gene>
    <name evidence="1" type="ORF">MGEO_20170</name>
</gene>
<dbReference type="RefSeq" id="WP_085641559.1">
    <property type="nucleotide sequence ID" value="NZ_JFKC01000041.1"/>
</dbReference>
<dbReference type="Proteomes" id="UP000193926">
    <property type="component" value="Unassembled WGS sequence"/>
</dbReference>
<dbReference type="AlphaFoldDB" id="A0A1X4N9E9"/>
<keyword evidence="2" id="KW-1185">Reference proteome</keyword>
<dbReference type="PROSITE" id="PS51257">
    <property type="entry name" value="PROKAR_LIPOPROTEIN"/>
    <property type="match status" value="1"/>
</dbReference>
<proteinExistence type="predicted"/>
<comment type="caution">
    <text evidence="1">The sequence shown here is derived from an EMBL/GenBank/DDBJ whole genome shotgun (WGS) entry which is preliminary data.</text>
</comment>
<protein>
    <recommendedName>
        <fullName evidence="3">Lipoprotein</fullName>
    </recommendedName>
</protein>
<evidence type="ECO:0008006" key="3">
    <source>
        <dbReference type="Google" id="ProtNLM"/>
    </source>
</evidence>
<sequence>MNNLLSKFATGVAASVSLAGCVEDTGMTSPGMAGNSVEDQARVNCMNAVTRTTGSNETSIISSEFSQAGTRVVVGVGSNKAPWECIAYTDGTTSQPIRLTGMDFL</sequence>
<organism evidence="1 2">
    <name type="scientific">Marivita geojedonensis</name>
    <dbReference type="NCBI Taxonomy" id="1123756"/>
    <lineage>
        <taxon>Bacteria</taxon>
        <taxon>Pseudomonadati</taxon>
        <taxon>Pseudomonadota</taxon>
        <taxon>Alphaproteobacteria</taxon>
        <taxon>Rhodobacterales</taxon>
        <taxon>Roseobacteraceae</taxon>
        <taxon>Marivita</taxon>
    </lineage>
</organism>
<name>A0A1X4N9E9_9RHOB</name>
<dbReference type="OrthoDB" id="8454614at2"/>
<accession>A0A1X4N9E9</accession>
<evidence type="ECO:0000313" key="2">
    <source>
        <dbReference type="Proteomes" id="UP000193926"/>
    </source>
</evidence>
<dbReference type="STRING" id="1123756.MGEO_20170"/>